<accession>A0A0E0ADD1</accession>
<feature type="chain" id="PRO_5002353340" description="Phytocyanin domain-containing protein" evidence="11">
    <location>
        <begin position="25"/>
        <end position="268"/>
    </location>
</feature>
<dbReference type="Gene3D" id="2.60.40.420">
    <property type="entry name" value="Cupredoxins - blue copper proteins"/>
    <property type="match status" value="1"/>
</dbReference>
<evidence type="ECO:0000313" key="13">
    <source>
        <dbReference type="EnsemblPlants" id="OGLUM06G26240.1"/>
    </source>
</evidence>
<keyword evidence="3" id="KW-0336">GPI-anchor</keyword>
<dbReference type="InterPro" id="IPR008972">
    <property type="entry name" value="Cupredoxin"/>
</dbReference>
<dbReference type="SUPFAM" id="SSF49503">
    <property type="entry name" value="Cupredoxins"/>
    <property type="match status" value="1"/>
</dbReference>
<comment type="subcellular location">
    <subcellularLocation>
        <location evidence="1">Cell membrane</location>
        <topology evidence="1">Lipid-anchor</topology>
        <topology evidence="1">GPI-anchor</topology>
    </subcellularLocation>
</comment>
<evidence type="ECO:0000256" key="8">
    <source>
        <dbReference type="ARBA" id="ARBA00023288"/>
    </source>
</evidence>
<protein>
    <recommendedName>
        <fullName evidence="12">Phytocyanin domain-containing protein</fullName>
    </recommendedName>
</protein>
<dbReference type="Proteomes" id="UP000026961">
    <property type="component" value="Chromosome 6"/>
</dbReference>
<evidence type="ECO:0000256" key="6">
    <source>
        <dbReference type="ARBA" id="ARBA00023157"/>
    </source>
</evidence>
<dbReference type="PROSITE" id="PS51485">
    <property type="entry name" value="PHYTOCYANIN"/>
    <property type="match status" value="1"/>
</dbReference>
<keyword evidence="2" id="KW-1003">Cell membrane</keyword>
<dbReference type="InterPro" id="IPR039391">
    <property type="entry name" value="Phytocyanin-like"/>
</dbReference>
<evidence type="ECO:0000256" key="11">
    <source>
        <dbReference type="SAM" id="SignalP"/>
    </source>
</evidence>
<evidence type="ECO:0000256" key="1">
    <source>
        <dbReference type="ARBA" id="ARBA00004609"/>
    </source>
</evidence>
<dbReference type="FunFam" id="2.60.40.420:FF:000066">
    <property type="entry name" value="Early nodulin-like protein 9"/>
    <property type="match status" value="1"/>
</dbReference>
<dbReference type="HOGENOM" id="CLU_058719_1_0_1"/>
<comment type="similarity">
    <text evidence="9">Belongs to the early nodulin-like (ENODL) family.</text>
</comment>
<feature type="compositionally biased region" description="Low complexity" evidence="10">
    <location>
        <begin position="204"/>
        <end position="218"/>
    </location>
</feature>
<dbReference type="CDD" id="cd11019">
    <property type="entry name" value="OsENODL1_like"/>
    <property type="match status" value="1"/>
</dbReference>
<keyword evidence="5" id="KW-0472">Membrane</keyword>
<feature type="domain" description="Phytocyanin" evidence="12">
    <location>
        <begin position="25"/>
        <end position="134"/>
    </location>
</feature>
<dbReference type="PANTHER" id="PTHR33021">
    <property type="entry name" value="BLUE COPPER PROTEIN"/>
    <property type="match status" value="1"/>
</dbReference>
<evidence type="ECO:0000259" key="12">
    <source>
        <dbReference type="PROSITE" id="PS51485"/>
    </source>
</evidence>
<reference evidence="13" key="2">
    <citation type="submission" date="2018-05" db="EMBL/GenBank/DDBJ databases">
        <title>OgluRS3 (Oryza glumaepatula Reference Sequence Version 3).</title>
        <authorList>
            <person name="Zhang J."/>
            <person name="Kudrna D."/>
            <person name="Lee S."/>
            <person name="Talag J."/>
            <person name="Welchert J."/>
            <person name="Wing R.A."/>
        </authorList>
    </citation>
    <scope>NUCLEOTIDE SEQUENCE [LARGE SCALE GENOMIC DNA]</scope>
</reference>
<dbReference type="AlphaFoldDB" id="A0A0E0ADD1"/>
<dbReference type="Pfam" id="PF02298">
    <property type="entry name" value="Cu_bind_like"/>
    <property type="match status" value="1"/>
</dbReference>
<keyword evidence="4 11" id="KW-0732">Signal</keyword>
<dbReference type="Gramene" id="OGLUM06G26240.1">
    <property type="protein sequence ID" value="OGLUM06G26240.1"/>
    <property type="gene ID" value="OGLUM06G26240"/>
</dbReference>
<proteinExistence type="inferred from homology"/>
<evidence type="ECO:0000256" key="3">
    <source>
        <dbReference type="ARBA" id="ARBA00022622"/>
    </source>
</evidence>
<feature type="compositionally biased region" description="Low complexity" evidence="10">
    <location>
        <begin position="226"/>
        <end position="239"/>
    </location>
</feature>
<dbReference type="EnsemblPlants" id="OGLUM06G26240.1">
    <property type="protein sequence ID" value="OGLUM06G26240.1"/>
    <property type="gene ID" value="OGLUM06G26240"/>
</dbReference>
<dbReference type="GO" id="GO:0009055">
    <property type="term" value="F:electron transfer activity"/>
    <property type="evidence" value="ECO:0007669"/>
    <property type="project" value="InterPro"/>
</dbReference>
<feature type="region of interest" description="Disordered" evidence="10">
    <location>
        <begin position="139"/>
        <end position="246"/>
    </location>
</feature>
<name>A0A0E0ADD1_9ORYZ</name>
<keyword evidence="6" id="KW-1015">Disulfide bond</keyword>
<keyword evidence="8" id="KW-0449">Lipoprotein</keyword>
<keyword evidence="7" id="KW-0325">Glycoprotein</keyword>
<feature type="signal peptide" evidence="11">
    <location>
        <begin position="1"/>
        <end position="24"/>
    </location>
</feature>
<organism evidence="13">
    <name type="scientific">Oryza glumipatula</name>
    <dbReference type="NCBI Taxonomy" id="40148"/>
    <lineage>
        <taxon>Eukaryota</taxon>
        <taxon>Viridiplantae</taxon>
        <taxon>Streptophyta</taxon>
        <taxon>Embryophyta</taxon>
        <taxon>Tracheophyta</taxon>
        <taxon>Spermatophyta</taxon>
        <taxon>Magnoliopsida</taxon>
        <taxon>Liliopsida</taxon>
        <taxon>Poales</taxon>
        <taxon>Poaceae</taxon>
        <taxon>BOP clade</taxon>
        <taxon>Oryzoideae</taxon>
        <taxon>Oryzeae</taxon>
        <taxon>Oryzinae</taxon>
        <taxon>Oryza</taxon>
    </lineage>
</organism>
<dbReference type="GO" id="GO:0098552">
    <property type="term" value="C:side of membrane"/>
    <property type="evidence" value="ECO:0007669"/>
    <property type="project" value="UniProtKB-KW"/>
</dbReference>
<evidence type="ECO:0000256" key="9">
    <source>
        <dbReference type="ARBA" id="ARBA00035011"/>
    </source>
</evidence>
<sequence>MAGAVATVSVGLAWLGLMAAAASATQFRVGGGRGWSVPDANAEPYNSWAGRMRFQIGDQLLFVYPKETDAVVVVDQGAYDACNTSSPVAGGGGGGRFDDGNTVFTFDRSGPFFFISGNEANCRAGEKLVVVVMADRTGRHTPPPPAVPMPSPASSPPSPAPAAATPSLAPSPAATTPSPSPSVSPMAPAPAPTTSTPSSPPAPAAMAPSPSTTPGGVAQPPPPPGTEGANATTPAAPAGNDRSAAAPPAMAGLVTSLGAYIGYAMVAI</sequence>
<reference evidence="13" key="1">
    <citation type="submission" date="2015-04" db="UniProtKB">
        <authorList>
            <consortium name="EnsemblPlants"/>
        </authorList>
    </citation>
    <scope>IDENTIFICATION</scope>
</reference>
<dbReference type="GO" id="GO:0005886">
    <property type="term" value="C:plasma membrane"/>
    <property type="evidence" value="ECO:0007669"/>
    <property type="project" value="UniProtKB-SubCell"/>
</dbReference>
<evidence type="ECO:0000256" key="7">
    <source>
        <dbReference type="ARBA" id="ARBA00023180"/>
    </source>
</evidence>
<dbReference type="eggNOG" id="ENOG502RZQI">
    <property type="taxonomic scope" value="Eukaryota"/>
</dbReference>
<evidence type="ECO:0000256" key="4">
    <source>
        <dbReference type="ARBA" id="ARBA00022729"/>
    </source>
</evidence>
<feature type="compositionally biased region" description="Pro residues" evidence="10">
    <location>
        <begin position="141"/>
        <end position="160"/>
    </location>
</feature>
<dbReference type="InterPro" id="IPR041846">
    <property type="entry name" value="ENL_dom"/>
</dbReference>
<keyword evidence="14" id="KW-1185">Reference proteome</keyword>
<evidence type="ECO:0000313" key="14">
    <source>
        <dbReference type="Proteomes" id="UP000026961"/>
    </source>
</evidence>
<dbReference type="InterPro" id="IPR003245">
    <property type="entry name" value="Phytocyanin_dom"/>
</dbReference>
<dbReference type="PANTHER" id="PTHR33021:SF253">
    <property type="entry name" value="EARLY NODULIN-LIKE PROTEIN 9"/>
    <property type="match status" value="1"/>
</dbReference>
<evidence type="ECO:0000256" key="10">
    <source>
        <dbReference type="SAM" id="MobiDB-lite"/>
    </source>
</evidence>
<evidence type="ECO:0000256" key="5">
    <source>
        <dbReference type="ARBA" id="ARBA00023136"/>
    </source>
</evidence>
<feature type="compositionally biased region" description="Low complexity" evidence="10">
    <location>
        <begin position="161"/>
        <end position="177"/>
    </location>
</feature>
<evidence type="ECO:0000256" key="2">
    <source>
        <dbReference type="ARBA" id="ARBA00022475"/>
    </source>
</evidence>
<feature type="compositionally biased region" description="Pro residues" evidence="10">
    <location>
        <begin position="178"/>
        <end position="191"/>
    </location>
</feature>